<dbReference type="AlphaFoldDB" id="A0A9P8YC28"/>
<proteinExistence type="predicted"/>
<evidence type="ECO:0000313" key="3">
    <source>
        <dbReference type="EMBL" id="KAH7035304.1"/>
    </source>
</evidence>
<gene>
    <name evidence="3" type="ORF">B0I36DRAFT_347104</name>
</gene>
<sequence length="152" mass="16156">MPPPQWNALAVRVLISMPMLVLACKRPCAHRGSERGPARPSMHGRVCVGRYFCSGHATAKEERHGRGDEEKPLAPGPTAADTRLGPRPHLSASQLRARRSITQICIAKRPLPEGIGEARRGGTGAERGRQLASSGPNSGPHGCPVGAVPRLL</sequence>
<feature type="chain" id="PRO_5040197666" description="Secreted protein" evidence="2">
    <location>
        <begin position="24"/>
        <end position="152"/>
    </location>
</feature>
<feature type="compositionally biased region" description="Basic and acidic residues" evidence="1">
    <location>
        <begin position="58"/>
        <end position="72"/>
    </location>
</feature>
<evidence type="ECO:0008006" key="5">
    <source>
        <dbReference type="Google" id="ProtNLM"/>
    </source>
</evidence>
<evidence type="ECO:0000313" key="4">
    <source>
        <dbReference type="Proteomes" id="UP000756346"/>
    </source>
</evidence>
<dbReference type="EMBL" id="JAGTJQ010000003">
    <property type="protein sequence ID" value="KAH7035304.1"/>
    <property type="molecule type" value="Genomic_DNA"/>
</dbReference>
<comment type="caution">
    <text evidence="3">The sequence shown here is derived from an EMBL/GenBank/DDBJ whole genome shotgun (WGS) entry which is preliminary data.</text>
</comment>
<dbReference type="Proteomes" id="UP000756346">
    <property type="component" value="Unassembled WGS sequence"/>
</dbReference>
<keyword evidence="4" id="KW-1185">Reference proteome</keyword>
<accession>A0A9P8YC28</accession>
<feature type="signal peptide" evidence="2">
    <location>
        <begin position="1"/>
        <end position="23"/>
    </location>
</feature>
<organism evidence="3 4">
    <name type="scientific">Microdochium trichocladiopsis</name>
    <dbReference type="NCBI Taxonomy" id="1682393"/>
    <lineage>
        <taxon>Eukaryota</taxon>
        <taxon>Fungi</taxon>
        <taxon>Dikarya</taxon>
        <taxon>Ascomycota</taxon>
        <taxon>Pezizomycotina</taxon>
        <taxon>Sordariomycetes</taxon>
        <taxon>Xylariomycetidae</taxon>
        <taxon>Xylariales</taxon>
        <taxon>Microdochiaceae</taxon>
        <taxon>Microdochium</taxon>
    </lineage>
</organism>
<evidence type="ECO:0000256" key="2">
    <source>
        <dbReference type="SAM" id="SignalP"/>
    </source>
</evidence>
<protein>
    <recommendedName>
        <fullName evidence="5">Secreted protein</fullName>
    </recommendedName>
</protein>
<feature type="region of interest" description="Disordered" evidence="1">
    <location>
        <begin position="113"/>
        <end position="152"/>
    </location>
</feature>
<reference evidence="3" key="1">
    <citation type="journal article" date="2021" name="Nat. Commun.">
        <title>Genetic determinants of endophytism in the Arabidopsis root mycobiome.</title>
        <authorList>
            <person name="Mesny F."/>
            <person name="Miyauchi S."/>
            <person name="Thiergart T."/>
            <person name="Pickel B."/>
            <person name="Atanasova L."/>
            <person name="Karlsson M."/>
            <person name="Huettel B."/>
            <person name="Barry K.W."/>
            <person name="Haridas S."/>
            <person name="Chen C."/>
            <person name="Bauer D."/>
            <person name="Andreopoulos W."/>
            <person name="Pangilinan J."/>
            <person name="LaButti K."/>
            <person name="Riley R."/>
            <person name="Lipzen A."/>
            <person name="Clum A."/>
            <person name="Drula E."/>
            <person name="Henrissat B."/>
            <person name="Kohler A."/>
            <person name="Grigoriev I.V."/>
            <person name="Martin F.M."/>
            <person name="Hacquard S."/>
        </authorList>
    </citation>
    <scope>NUCLEOTIDE SEQUENCE</scope>
    <source>
        <strain evidence="3">MPI-CAGE-CH-0230</strain>
    </source>
</reference>
<dbReference type="GeneID" id="70186079"/>
<evidence type="ECO:0000256" key="1">
    <source>
        <dbReference type="SAM" id="MobiDB-lite"/>
    </source>
</evidence>
<name>A0A9P8YC28_9PEZI</name>
<dbReference type="RefSeq" id="XP_046015397.1">
    <property type="nucleotide sequence ID" value="XM_046156533.1"/>
</dbReference>
<feature type="region of interest" description="Disordered" evidence="1">
    <location>
        <begin position="58"/>
        <end position="96"/>
    </location>
</feature>
<keyword evidence="2" id="KW-0732">Signal</keyword>